<feature type="compositionally biased region" description="Basic and acidic residues" evidence="1">
    <location>
        <begin position="19"/>
        <end position="28"/>
    </location>
</feature>
<name>A0A140LCK6_9FIRM</name>
<dbReference type="Proteomes" id="UP000070456">
    <property type="component" value="Unassembled WGS sequence"/>
</dbReference>
<dbReference type="STRING" id="520762.AN619_02560"/>
<evidence type="ECO:0000256" key="1">
    <source>
        <dbReference type="SAM" id="MobiDB-lite"/>
    </source>
</evidence>
<accession>A0A140LCK6</accession>
<protein>
    <submittedName>
        <fullName evidence="2">Uncharacterized protein</fullName>
    </submittedName>
</protein>
<dbReference type="AlphaFoldDB" id="A0A140LCK6"/>
<gene>
    <name evidence="2" type="ORF">AN619_02560</name>
</gene>
<organism evidence="2 3">
    <name type="scientific">Thermotalea metallivorans</name>
    <dbReference type="NCBI Taxonomy" id="520762"/>
    <lineage>
        <taxon>Bacteria</taxon>
        <taxon>Bacillati</taxon>
        <taxon>Bacillota</taxon>
        <taxon>Clostridia</taxon>
        <taxon>Peptostreptococcales</taxon>
        <taxon>Thermotaleaceae</taxon>
        <taxon>Thermotalea</taxon>
    </lineage>
</organism>
<keyword evidence="3" id="KW-1185">Reference proteome</keyword>
<dbReference type="EMBL" id="LOEE01000006">
    <property type="protein sequence ID" value="KXG78281.1"/>
    <property type="molecule type" value="Genomic_DNA"/>
</dbReference>
<feature type="region of interest" description="Disordered" evidence="1">
    <location>
        <begin position="19"/>
        <end position="49"/>
    </location>
</feature>
<evidence type="ECO:0000313" key="3">
    <source>
        <dbReference type="Proteomes" id="UP000070456"/>
    </source>
</evidence>
<comment type="caution">
    <text evidence="2">The sequence shown here is derived from an EMBL/GenBank/DDBJ whole genome shotgun (WGS) entry which is preliminary data.</text>
</comment>
<sequence length="49" mass="5767">MKTAFERRVEKLRKHVLVNEKNTKKPEVDFAQVEGTEEKSKKPTPNNKK</sequence>
<proteinExistence type="predicted"/>
<reference evidence="2 3" key="1">
    <citation type="submission" date="2015-12" db="EMBL/GenBank/DDBJ databases">
        <title>Draft genome sequence of the thermoanaerobe Thermotalea metallivorans, an isolate from the runoff channel of the Great Artesian Basin, Australia.</title>
        <authorList>
            <person name="Patel B.K."/>
        </authorList>
    </citation>
    <scope>NUCLEOTIDE SEQUENCE [LARGE SCALE GENOMIC DNA]</scope>
    <source>
        <strain evidence="2 3">B2-1</strain>
    </source>
</reference>
<dbReference type="RefSeq" id="WP_157064862.1">
    <property type="nucleotide sequence ID" value="NZ_LOEE01000006.1"/>
</dbReference>
<evidence type="ECO:0000313" key="2">
    <source>
        <dbReference type="EMBL" id="KXG78281.1"/>
    </source>
</evidence>